<evidence type="ECO:0000256" key="13">
    <source>
        <dbReference type="ARBA" id="ARBA00023136"/>
    </source>
</evidence>
<evidence type="ECO:0000256" key="5">
    <source>
        <dbReference type="ARBA" id="ARBA00022448"/>
    </source>
</evidence>
<organism evidence="18">
    <name type="scientific">Tenebrionoidea sp. 19 KM-2017</name>
    <dbReference type="NCBI Taxonomy" id="2219474"/>
    <lineage>
        <taxon>Eukaryota</taxon>
        <taxon>Metazoa</taxon>
        <taxon>Ecdysozoa</taxon>
        <taxon>Arthropoda</taxon>
        <taxon>Hexapoda</taxon>
        <taxon>Insecta</taxon>
        <taxon>Pterygota</taxon>
        <taxon>Neoptera</taxon>
        <taxon>Endopterygota</taxon>
        <taxon>Coleoptera</taxon>
        <taxon>Polyphaga</taxon>
        <taxon>Cucujiformia</taxon>
    </lineage>
</organism>
<evidence type="ECO:0000256" key="12">
    <source>
        <dbReference type="ARBA" id="ARBA00023128"/>
    </source>
</evidence>
<feature type="chain" id="PRO_5016815627" description="NADH-ubiquinone oxidoreductase chain 6" evidence="17">
    <location>
        <begin position="23"/>
        <end position="161"/>
    </location>
</feature>
<keyword evidence="7 16" id="KW-0812">Transmembrane</keyword>
<evidence type="ECO:0000256" key="11">
    <source>
        <dbReference type="ARBA" id="ARBA00023027"/>
    </source>
</evidence>
<sequence>MMMMNFMLSLWFILIKHPLAMGAILLVQTTLVSLILGNLSLNFYYSYILFIVMVGGMMVLFLYMTSIASNEIFKKNWMIISVPLVITLSILIMFNEKAHLLINNEELSKLNHIDEFPTILNKFFNFPTSTVMMFLFIYLLLTLIAVVKITSLKLGPLRHMN</sequence>
<evidence type="ECO:0000256" key="8">
    <source>
        <dbReference type="ARBA" id="ARBA00022967"/>
    </source>
</evidence>
<keyword evidence="9" id="KW-0249">Electron transport</keyword>
<keyword evidence="13 16" id="KW-0472">Membrane</keyword>
<dbReference type="GO" id="GO:0031966">
    <property type="term" value="C:mitochondrial membrane"/>
    <property type="evidence" value="ECO:0007669"/>
    <property type="project" value="UniProtKB-SubCell"/>
</dbReference>
<keyword evidence="12 18" id="KW-0496">Mitochondrion</keyword>
<keyword evidence="6" id="KW-0679">Respiratory chain</keyword>
<dbReference type="EC" id="7.1.1.2" evidence="3"/>
<evidence type="ECO:0000256" key="1">
    <source>
        <dbReference type="ARBA" id="ARBA00004225"/>
    </source>
</evidence>
<gene>
    <name evidence="18" type="primary">nad6</name>
</gene>
<dbReference type="GO" id="GO:0008137">
    <property type="term" value="F:NADH dehydrogenase (ubiquinone) activity"/>
    <property type="evidence" value="ECO:0007669"/>
    <property type="project" value="UniProtKB-EC"/>
</dbReference>
<keyword evidence="10 16" id="KW-1133">Transmembrane helix</keyword>
<keyword evidence="11" id="KW-0520">NAD</keyword>
<evidence type="ECO:0000256" key="6">
    <source>
        <dbReference type="ARBA" id="ARBA00022660"/>
    </source>
</evidence>
<evidence type="ECO:0000256" key="9">
    <source>
        <dbReference type="ARBA" id="ARBA00022982"/>
    </source>
</evidence>
<feature type="transmembrane region" description="Helical" evidence="16">
    <location>
        <begin position="131"/>
        <end position="150"/>
    </location>
</feature>
<comment type="catalytic activity">
    <reaction evidence="15">
        <text>a ubiquinone + NADH + 5 H(+)(in) = a ubiquinol + NAD(+) + 4 H(+)(out)</text>
        <dbReference type="Rhea" id="RHEA:29091"/>
        <dbReference type="Rhea" id="RHEA-COMP:9565"/>
        <dbReference type="Rhea" id="RHEA-COMP:9566"/>
        <dbReference type="ChEBI" id="CHEBI:15378"/>
        <dbReference type="ChEBI" id="CHEBI:16389"/>
        <dbReference type="ChEBI" id="CHEBI:17976"/>
        <dbReference type="ChEBI" id="CHEBI:57540"/>
        <dbReference type="ChEBI" id="CHEBI:57945"/>
        <dbReference type="EC" id="7.1.1.2"/>
    </reaction>
</comment>
<evidence type="ECO:0000256" key="10">
    <source>
        <dbReference type="ARBA" id="ARBA00022989"/>
    </source>
</evidence>
<comment type="subcellular location">
    <subcellularLocation>
        <location evidence="1">Mitochondrion membrane</location>
        <topology evidence="1">Multi-pass membrane protein</topology>
    </subcellularLocation>
</comment>
<keyword evidence="5" id="KW-0813">Transport</keyword>
<evidence type="ECO:0000256" key="3">
    <source>
        <dbReference type="ARBA" id="ARBA00012944"/>
    </source>
</evidence>
<evidence type="ECO:0000256" key="17">
    <source>
        <dbReference type="SAM" id="SignalP"/>
    </source>
</evidence>
<evidence type="ECO:0000313" key="18">
    <source>
        <dbReference type="EMBL" id="AXS66048.1"/>
    </source>
</evidence>
<evidence type="ECO:0000256" key="2">
    <source>
        <dbReference type="ARBA" id="ARBA00005698"/>
    </source>
</evidence>
<geneLocation type="mitochondrion" evidence="18"/>
<feature type="transmembrane region" description="Helical" evidence="16">
    <location>
        <begin position="76"/>
        <end position="94"/>
    </location>
</feature>
<evidence type="ECO:0000256" key="14">
    <source>
        <dbReference type="ARBA" id="ARBA00031019"/>
    </source>
</evidence>
<feature type="transmembrane region" description="Helical" evidence="16">
    <location>
        <begin position="46"/>
        <end position="64"/>
    </location>
</feature>
<dbReference type="InterPro" id="IPR050269">
    <property type="entry name" value="ComplexI_Subunit6"/>
</dbReference>
<proteinExistence type="inferred from homology"/>
<dbReference type="AlphaFoldDB" id="A0A346RJ01"/>
<dbReference type="PANTHER" id="PTHR11435:SF1">
    <property type="entry name" value="NADH-UBIQUINONE OXIDOREDUCTASE CHAIN 6"/>
    <property type="match status" value="1"/>
</dbReference>
<feature type="signal peptide" evidence="17">
    <location>
        <begin position="1"/>
        <end position="22"/>
    </location>
</feature>
<keyword evidence="17" id="KW-0732">Signal</keyword>
<comment type="similarity">
    <text evidence="2">Belongs to the complex I subunit 6 family.</text>
</comment>
<evidence type="ECO:0000256" key="7">
    <source>
        <dbReference type="ARBA" id="ARBA00022692"/>
    </source>
</evidence>
<evidence type="ECO:0000256" key="4">
    <source>
        <dbReference type="ARBA" id="ARBA00021095"/>
    </source>
</evidence>
<keyword evidence="8" id="KW-1278">Translocase</keyword>
<dbReference type="PANTHER" id="PTHR11435">
    <property type="entry name" value="NADH UBIQUINONE OXIDOREDUCTASE SUBUNIT ND6"/>
    <property type="match status" value="1"/>
</dbReference>
<evidence type="ECO:0000256" key="16">
    <source>
        <dbReference type="SAM" id="Phobius"/>
    </source>
</evidence>
<reference evidence="18" key="1">
    <citation type="journal article" date="2018" name="J. ISSAAS">
        <title>The contribution of mitochondrial metagenomics to large-scale data mining and phylogenetic analysis of Coleoptera.</title>
        <authorList>
            <person name="Miller K."/>
            <person name="Linard B."/>
            <person name="Motyka M."/>
            <person name="Bocek M."/>
            <person name="Vogler A.P."/>
        </authorList>
    </citation>
    <scope>NUCLEOTIDE SEQUENCE</scope>
</reference>
<evidence type="ECO:0000256" key="15">
    <source>
        <dbReference type="ARBA" id="ARBA00049551"/>
    </source>
</evidence>
<name>A0A346RJ01_9CUCU</name>
<protein>
    <recommendedName>
        <fullName evidence="4">NADH-ubiquinone oxidoreductase chain 6</fullName>
        <ecNumber evidence="3">7.1.1.2</ecNumber>
    </recommendedName>
    <alternativeName>
        <fullName evidence="14">NADH dehydrogenase subunit 6</fullName>
    </alternativeName>
</protein>
<accession>A0A346RJ01</accession>
<dbReference type="EMBL" id="MG193465">
    <property type="protein sequence ID" value="AXS66048.1"/>
    <property type="molecule type" value="Genomic_DNA"/>
</dbReference>